<reference evidence="9" key="1">
    <citation type="submission" date="2020-11" db="EMBL/GenBank/DDBJ databases">
        <authorList>
            <consortium name="DOE Joint Genome Institute"/>
            <person name="Ahrendt S."/>
            <person name="Riley R."/>
            <person name="Andreopoulos W."/>
            <person name="Labutti K."/>
            <person name="Pangilinan J."/>
            <person name="Ruiz-Duenas F.J."/>
            <person name="Barrasa J.M."/>
            <person name="Sanchez-Garcia M."/>
            <person name="Camarero S."/>
            <person name="Miyauchi S."/>
            <person name="Serrano A."/>
            <person name="Linde D."/>
            <person name="Babiker R."/>
            <person name="Drula E."/>
            <person name="Ayuso-Fernandez I."/>
            <person name="Pacheco R."/>
            <person name="Padilla G."/>
            <person name="Ferreira P."/>
            <person name="Barriuso J."/>
            <person name="Kellner H."/>
            <person name="Castanera R."/>
            <person name="Alfaro M."/>
            <person name="Ramirez L."/>
            <person name="Pisabarro A.G."/>
            <person name="Kuo A."/>
            <person name="Tritt A."/>
            <person name="Lipzen A."/>
            <person name="He G."/>
            <person name="Yan M."/>
            <person name="Ng V."/>
            <person name="Cullen D."/>
            <person name="Martin F."/>
            <person name="Rosso M.-N."/>
            <person name="Henrissat B."/>
            <person name="Hibbett D."/>
            <person name="Martinez A.T."/>
            <person name="Grigoriev I.V."/>
        </authorList>
    </citation>
    <scope>NUCLEOTIDE SEQUENCE</scope>
    <source>
        <strain evidence="9">ATCC 90797</strain>
    </source>
</reference>
<keyword evidence="6" id="KW-0175">Coiled coil</keyword>
<feature type="region of interest" description="Disordered" evidence="7">
    <location>
        <begin position="702"/>
        <end position="731"/>
    </location>
</feature>
<protein>
    <submittedName>
        <fullName evidence="9">Vps54-domain-containing protein</fullName>
    </submittedName>
</protein>
<feature type="region of interest" description="Disordered" evidence="7">
    <location>
        <begin position="1"/>
        <end position="20"/>
    </location>
</feature>
<dbReference type="AlphaFoldDB" id="A0A9P6A7R6"/>
<dbReference type="InterPro" id="IPR012501">
    <property type="entry name" value="Vps54_C"/>
</dbReference>
<dbReference type="GO" id="GO:0005829">
    <property type="term" value="C:cytosol"/>
    <property type="evidence" value="ECO:0007669"/>
    <property type="project" value="GOC"/>
</dbReference>
<name>A0A9P6A7R6_PLEER</name>
<feature type="region of interest" description="Disordered" evidence="7">
    <location>
        <begin position="345"/>
        <end position="388"/>
    </location>
</feature>
<dbReference type="Gene3D" id="6.10.250.860">
    <property type="match status" value="1"/>
</dbReference>
<dbReference type="OrthoDB" id="10259024at2759"/>
<dbReference type="PANTHER" id="PTHR12965">
    <property type="entry name" value="VACUOLAR PROTEIN SORTING 54"/>
    <property type="match status" value="1"/>
</dbReference>
<dbReference type="Pfam" id="PF07928">
    <property type="entry name" value="Vps54"/>
    <property type="match status" value="1"/>
</dbReference>
<feature type="compositionally biased region" description="Low complexity" evidence="7">
    <location>
        <begin position="1037"/>
        <end position="1049"/>
    </location>
</feature>
<dbReference type="GO" id="GO:0042147">
    <property type="term" value="P:retrograde transport, endosome to Golgi"/>
    <property type="evidence" value="ECO:0007669"/>
    <property type="project" value="InterPro"/>
</dbReference>
<dbReference type="Proteomes" id="UP000807025">
    <property type="component" value="Unassembled WGS sequence"/>
</dbReference>
<feature type="region of interest" description="Disordered" evidence="7">
    <location>
        <begin position="156"/>
        <end position="175"/>
    </location>
</feature>
<proteinExistence type="inferred from homology"/>
<evidence type="ECO:0000313" key="10">
    <source>
        <dbReference type="Proteomes" id="UP000807025"/>
    </source>
</evidence>
<dbReference type="PANTHER" id="PTHR12965:SF0">
    <property type="entry name" value="VACUOLAR PROTEIN SORTING-ASSOCIATED PROTEIN 54"/>
    <property type="match status" value="1"/>
</dbReference>
<feature type="compositionally biased region" description="Polar residues" evidence="7">
    <location>
        <begin position="345"/>
        <end position="362"/>
    </location>
</feature>
<keyword evidence="5" id="KW-0333">Golgi apparatus</keyword>
<feature type="region of interest" description="Disordered" evidence="7">
    <location>
        <begin position="1112"/>
        <end position="1194"/>
    </location>
</feature>
<dbReference type="GO" id="GO:0015031">
    <property type="term" value="P:protein transport"/>
    <property type="evidence" value="ECO:0007669"/>
    <property type="project" value="UniProtKB-KW"/>
</dbReference>
<keyword evidence="3" id="KW-0813">Transport</keyword>
<feature type="domain" description="Vacuolar protein sorting-associated protein 54 C-terminal" evidence="8">
    <location>
        <begin position="739"/>
        <end position="870"/>
    </location>
</feature>
<evidence type="ECO:0000256" key="6">
    <source>
        <dbReference type="ARBA" id="ARBA00023054"/>
    </source>
</evidence>
<evidence type="ECO:0000256" key="4">
    <source>
        <dbReference type="ARBA" id="ARBA00022927"/>
    </source>
</evidence>
<feature type="region of interest" description="Disordered" evidence="7">
    <location>
        <begin position="984"/>
        <end position="1060"/>
    </location>
</feature>
<dbReference type="GO" id="GO:0006896">
    <property type="term" value="P:Golgi to vacuole transport"/>
    <property type="evidence" value="ECO:0007669"/>
    <property type="project" value="TreeGrafter"/>
</dbReference>
<feature type="compositionally biased region" description="Low complexity" evidence="7">
    <location>
        <begin position="996"/>
        <end position="1006"/>
    </location>
</feature>
<dbReference type="EMBL" id="MU154527">
    <property type="protein sequence ID" value="KAF9500552.1"/>
    <property type="molecule type" value="Genomic_DNA"/>
</dbReference>
<keyword evidence="4" id="KW-0653">Protein transport</keyword>
<evidence type="ECO:0000256" key="1">
    <source>
        <dbReference type="ARBA" id="ARBA00004601"/>
    </source>
</evidence>
<organism evidence="9 10">
    <name type="scientific">Pleurotus eryngii</name>
    <name type="common">Boletus of the steppes</name>
    <dbReference type="NCBI Taxonomy" id="5323"/>
    <lineage>
        <taxon>Eukaryota</taxon>
        <taxon>Fungi</taxon>
        <taxon>Dikarya</taxon>
        <taxon>Basidiomycota</taxon>
        <taxon>Agaricomycotina</taxon>
        <taxon>Agaricomycetes</taxon>
        <taxon>Agaricomycetidae</taxon>
        <taxon>Agaricales</taxon>
        <taxon>Pleurotineae</taxon>
        <taxon>Pleurotaceae</taxon>
        <taxon>Pleurotus</taxon>
    </lineage>
</organism>
<feature type="compositionally biased region" description="Polar residues" evidence="7">
    <location>
        <begin position="1"/>
        <end position="13"/>
    </location>
</feature>
<evidence type="ECO:0000313" key="9">
    <source>
        <dbReference type="EMBL" id="KAF9500552.1"/>
    </source>
</evidence>
<evidence type="ECO:0000256" key="3">
    <source>
        <dbReference type="ARBA" id="ARBA00022448"/>
    </source>
</evidence>
<evidence type="ECO:0000256" key="7">
    <source>
        <dbReference type="SAM" id="MobiDB-lite"/>
    </source>
</evidence>
<evidence type="ECO:0000256" key="5">
    <source>
        <dbReference type="ARBA" id="ARBA00023034"/>
    </source>
</evidence>
<sequence>MSDCSSTTPSRSGTPVAALPETATARAYRFAWGQASRRGPESVSGTTEGRGDYITAKPRLDLFSTSSSTLPLGSIPAEWSSSKHGFNAISTVLNNPHKRQAPPKAHSALPAVPAADLPRVRRKDFDGYLRVVGPEWTQFEKNMQLGQEGTAHLADSLGEGSSSMPRTPTRSLPPLDTVPPVFFKPDFSLGDAQVFREVTEQGKDSGEGLDPSSLSYSLPLLEKLSHYADTVEQHLVQEISKRSSSFFAALTNLNELQTESEECLDRISKLRGLLKDVDEKGSKKGLQIVRKEARLRNMGRVKDNVKFISGVMEMSSVAKGLVTAGQWSEALDIIEEIESLWEDSALSTSDPPPLSATTSRPSTLEPVSEVSDSLQEPSRKGIRSRPHPPLSTLHAFASLPEHLRVLSLNITTSLSSEVVEVLRLDLLDRVNTPSEHPSESPTWTARNESLGDRLRPLLNNLMRTKGVKSAMLTWRDVALSEVKSIAIRHLSGFTIDDLIPKSNSDNQSDSRPGLGNHLRNLEQPEFLSLILSVYRSYITCVEGLKAQGRTIMEGLGCISSITSSTLQSLEEELADILSSTTELSNSVAASLISPRSERHAYLELPEFMQFFDESWSFVVKCEVICRRMIVSLRGVVVSQAKVFLQTFHQQRLSHSAKLVEDEQWNPAEISPAVQHMTNIIIDSAVHDSAELVLKSSGSSVVPDLPANGAHPPPPEPSSPIPRPTKANGTASKHLHIEERTYYAVSATTASLALLLDYIRLVVNLSILTTDAMSRVIEFMKAFNSRTCQVVLGAGAMRSAGLKNITAKHLALASQSLSIMVVLIPYVRETFRRHLSSKQAIMLVEFDKLKRDYQEHQNEIHDKLIAIMGDRLSVHIKTLQAVDWNVPKPGDGVNDYIEILVKETVTLHKVLTRYLPTPTVEYVMSQVLAAINHRLSEEYGGIELPHQEAKNRLLVDARYLQQKLSALKNISAMSTMLETVVSEKGVPRPVLPSPTPSAISSSGGQSASHHKGFLSGKSVPPTPALDKDLPTPAPTTTPPIVSATPTSVPLPTSPSPPVMKRASTLNGRLEQLMGGLVNHNHNLLTEKALPSPREELPPSNGFKQVESPRLGEAHDREQDGNDGVFRSTSTIPSGEPRQSGATGEVTSSPESSSVPQIDQIEGVTTVGVDGVISNSATQEDHAGLLPSPSPADGNS</sequence>
<feature type="compositionally biased region" description="Polar residues" evidence="7">
    <location>
        <begin position="159"/>
        <end position="170"/>
    </location>
</feature>
<feature type="compositionally biased region" description="Low complexity" evidence="7">
    <location>
        <begin position="1141"/>
        <end position="1154"/>
    </location>
</feature>
<keyword evidence="10" id="KW-1185">Reference proteome</keyword>
<dbReference type="GO" id="GO:0019905">
    <property type="term" value="F:syntaxin binding"/>
    <property type="evidence" value="ECO:0007669"/>
    <property type="project" value="TreeGrafter"/>
</dbReference>
<accession>A0A9P6A7R6</accession>
<dbReference type="GO" id="GO:0000938">
    <property type="term" value="C:GARP complex"/>
    <property type="evidence" value="ECO:0007669"/>
    <property type="project" value="InterPro"/>
</dbReference>
<gene>
    <name evidence="9" type="ORF">BDN71DRAFT_1440654</name>
</gene>
<dbReference type="InterPro" id="IPR039745">
    <property type="entry name" value="Vps54"/>
</dbReference>
<evidence type="ECO:0000256" key="2">
    <source>
        <dbReference type="ARBA" id="ARBA00009150"/>
    </source>
</evidence>
<comment type="caution">
    <text evidence="9">The sequence shown here is derived from an EMBL/GenBank/DDBJ whole genome shotgun (WGS) entry which is preliminary data.</text>
</comment>
<feature type="compositionally biased region" description="Pro residues" evidence="7">
    <location>
        <begin position="710"/>
        <end position="722"/>
    </location>
</feature>
<comment type="subcellular location">
    <subcellularLocation>
        <location evidence="1">Golgi apparatus</location>
        <location evidence="1">trans-Golgi network</location>
    </subcellularLocation>
</comment>
<comment type="similarity">
    <text evidence="2">Belongs to the VPS54 family.</text>
</comment>
<evidence type="ECO:0000259" key="8">
    <source>
        <dbReference type="Pfam" id="PF07928"/>
    </source>
</evidence>